<dbReference type="PANTHER" id="PTHR10745:SF8">
    <property type="entry name" value="DNA POLYMERASE SUBUNIT GAMMA-2, MITOCHONDRIAL"/>
    <property type="match status" value="1"/>
</dbReference>
<feature type="domain" description="Aminoacyl-transfer RNA synthetases class-II family profile" evidence="9">
    <location>
        <begin position="128"/>
        <end position="364"/>
    </location>
</feature>
<dbReference type="InterPro" id="IPR002315">
    <property type="entry name" value="tRNA-synt_gly"/>
</dbReference>
<keyword evidence="6 8" id="KW-0648">Protein biosynthesis</keyword>
<dbReference type="GO" id="GO:0005524">
    <property type="term" value="F:ATP binding"/>
    <property type="evidence" value="ECO:0007669"/>
    <property type="project" value="UniProtKB-UniRule"/>
</dbReference>
<protein>
    <recommendedName>
        <fullName evidence="8">Glycine--tRNA ligase</fullName>
        <ecNumber evidence="8">6.1.1.14</ecNumber>
    </recommendedName>
    <alternativeName>
        <fullName evidence="8">Glycyl-tRNA synthetase</fullName>
        <shortName evidence="8">GlyRS</shortName>
    </alternativeName>
</protein>
<keyword evidence="5 8" id="KW-0067">ATP-binding</keyword>
<keyword evidence="3 8" id="KW-0436">Ligase</keyword>
<dbReference type="Pfam" id="PF00587">
    <property type="entry name" value="tRNA-synt_2b"/>
    <property type="match status" value="1"/>
</dbReference>
<feature type="binding site" evidence="8">
    <location>
        <begin position="215"/>
        <end position="219"/>
    </location>
    <ligand>
        <name>substrate</name>
    </ligand>
</feature>
<dbReference type="Gene3D" id="3.30.930.10">
    <property type="entry name" value="Bira Bifunctional Protein, Domain 2"/>
    <property type="match status" value="1"/>
</dbReference>
<keyword evidence="7 8" id="KW-0030">Aminoacyl-tRNA synthetase</keyword>
<dbReference type="SUPFAM" id="SSF55681">
    <property type="entry name" value="Class II aaRS and biotin synthetases"/>
    <property type="match status" value="1"/>
</dbReference>
<dbReference type="RefSeq" id="WP_075058044.1">
    <property type="nucleotide sequence ID" value="NZ_CP012357.1"/>
</dbReference>
<feature type="binding site" evidence="8">
    <location>
        <begin position="200"/>
        <end position="202"/>
    </location>
    <ligand>
        <name>ATP</name>
        <dbReference type="ChEBI" id="CHEBI:30616"/>
    </ligand>
</feature>
<proteinExistence type="inferred from homology"/>
<dbReference type="PROSITE" id="PS50862">
    <property type="entry name" value="AA_TRNA_LIGASE_II"/>
    <property type="match status" value="1"/>
</dbReference>
<dbReference type="InterPro" id="IPR004154">
    <property type="entry name" value="Anticodon-bd"/>
</dbReference>
<dbReference type="GO" id="GO:1990742">
    <property type="term" value="C:microvesicle"/>
    <property type="evidence" value="ECO:0007669"/>
    <property type="project" value="UniProtKB-ARBA"/>
</dbReference>
<dbReference type="HAMAP" id="MF_00253_B">
    <property type="entry name" value="Gly_tRNA_synth_B"/>
    <property type="match status" value="1"/>
</dbReference>
<dbReference type="Proteomes" id="UP000067476">
    <property type="component" value="Chromosome"/>
</dbReference>
<dbReference type="Gene3D" id="3.40.50.800">
    <property type="entry name" value="Anticodon-binding domain"/>
    <property type="match status" value="1"/>
</dbReference>
<reference evidence="10 11" key="1">
    <citation type="journal article" date="2015" name="Genome Announc.">
        <title>Complete Genome Sequence of Spiroplasma litorale TN-1T (DSM 21781), a Bacterium Isolated from a Green-Eyed Horsefly (Tabanus nigrovittatus).</title>
        <authorList>
            <person name="Lo W.S."/>
            <person name="Lai Y.C."/>
            <person name="Lien Y.W."/>
            <person name="Wang T.H."/>
            <person name="Kuo C.H."/>
        </authorList>
    </citation>
    <scope>NUCLEOTIDE SEQUENCE [LARGE SCALE GENOMIC DNA]</scope>
    <source>
        <strain evidence="10 11">TN-1</strain>
    </source>
</reference>
<dbReference type="KEGG" id="sll:SLITO_v1c02940"/>
<comment type="catalytic activity">
    <reaction evidence="8">
        <text>tRNA(Gly) + glycine + ATP = glycyl-tRNA(Gly) + AMP + diphosphate</text>
        <dbReference type="Rhea" id="RHEA:16013"/>
        <dbReference type="Rhea" id="RHEA-COMP:9664"/>
        <dbReference type="Rhea" id="RHEA-COMP:9683"/>
        <dbReference type="ChEBI" id="CHEBI:30616"/>
        <dbReference type="ChEBI" id="CHEBI:33019"/>
        <dbReference type="ChEBI" id="CHEBI:57305"/>
        <dbReference type="ChEBI" id="CHEBI:78442"/>
        <dbReference type="ChEBI" id="CHEBI:78522"/>
        <dbReference type="ChEBI" id="CHEBI:456215"/>
        <dbReference type="EC" id="6.1.1.14"/>
    </reaction>
</comment>
<dbReference type="PANTHER" id="PTHR10745">
    <property type="entry name" value="GLYCYL-TRNA SYNTHETASE/DNA POLYMERASE SUBUNIT GAMMA-2"/>
    <property type="match status" value="1"/>
</dbReference>
<gene>
    <name evidence="10" type="primary">glyS</name>
    <name evidence="8" type="synonym">glyQS</name>
    <name evidence="10" type="ORF">SLITO_v1c02940</name>
</gene>
<dbReference type="Pfam" id="PF03129">
    <property type="entry name" value="HGTP_anticodon"/>
    <property type="match status" value="1"/>
</dbReference>
<dbReference type="InterPro" id="IPR027031">
    <property type="entry name" value="Gly-tRNA_synthase/POLG2"/>
</dbReference>
<dbReference type="SUPFAM" id="SSF52954">
    <property type="entry name" value="Class II aaRS ABD-related"/>
    <property type="match status" value="1"/>
</dbReference>
<comment type="subcellular location">
    <subcellularLocation>
        <location evidence="8">Cytoplasm</location>
    </subcellularLocation>
</comment>
<dbReference type="GO" id="GO:0015966">
    <property type="term" value="P:diadenosine tetraphosphate biosynthetic process"/>
    <property type="evidence" value="ECO:0007669"/>
    <property type="project" value="UniProtKB-ARBA"/>
</dbReference>
<dbReference type="NCBIfam" id="NF003211">
    <property type="entry name" value="PRK04173.1"/>
    <property type="match status" value="1"/>
</dbReference>
<dbReference type="OrthoDB" id="9760853at2"/>
<dbReference type="CDD" id="cd00774">
    <property type="entry name" value="GlyRS-like_core"/>
    <property type="match status" value="1"/>
</dbReference>
<dbReference type="InterPro" id="IPR036621">
    <property type="entry name" value="Anticodon-bd_dom_sf"/>
</dbReference>
<organism evidence="10 11">
    <name type="scientific">Spiroplasma litorale</name>
    <dbReference type="NCBI Taxonomy" id="216942"/>
    <lineage>
        <taxon>Bacteria</taxon>
        <taxon>Bacillati</taxon>
        <taxon>Mycoplasmatota</taxon>
        <taxon>Mollicutes</taxon>
        <taxon>Entomoplasmatales</taxon>
        <taxon>Spiroplasmataceae</taxon>
        <taxon>Spiroplasma</taxon>
    </lineage>
</organism>
<dbReference type="GO" id="GO:0070062">
    <property type="term" value="C:extracellular exosome"/>
    <property type="evidence" value="ECO:0007669"/>
    <property type="project" value="UniProtKB-ARBA"/>
</dbReference>
<dbReference type="GO" id="GO:0004820">
    <property type="term" value="F:glycine-tRNA ligase activity"/>
    <property type="evidence" value="ECO:0007669"/>
    <property type="project" value="UniProtKB-UniRule"/>
</dbReference>
<name>A0A0K1W0V0_9MOLU</name>
<accession>A0A0K1W0V0</accession>
<comment type="subunit">
    <text evidence="8">Homodimer.</text>
</comment>
<evidence type="ECO:0000256" key="5">
    <source>
        <dbReference type="ARBA" id="ARBA00022840"/>
    </source>
</evidence>
<evidence type="ECO:0000256" key="7">
    <source>
        <dbReference type="ARBA" id="ARBA00023146"/>
    </source>
</evidence>
<dbReference type="InterPro" id="IPR002314">
    <property type="entry name" value="aa-tRNA-synt_IIb"/>
</dbReference>
<dbReference type="InterPro" id="IPR045864">
    <property type="entry name" value="aa-tRNA-synth_II/BPL/LPL"/>
</dbReference>
<feature type="binding site" evidence="8">
    <location>
        <position position="168"/>
    </location>
    <ligand>
        <name>substrate</name>
    </ligand>
</feature>
<keyword evidence="4 8" id="KW-0547">Nucleotide-binding</keyword>
<evidence type="ECO:0000256" key="1">
    <source>
        <dbReference type="ARBA" id="ARBA00008226"/>
    </source>
</evidence>
<feature type="binding site" evidence="8">
    <location>
        <begin position="325"/>
        <end position="329"/>
    </location>
    <ligand>
        <name>substrate</name>
    </ligand>
</feature>
<keyword evidence="2 8" id="KW-0963">Cytoplasm</keyword>
<feature type="binding site" evidence="8">
    <location>
        <begin position="285"/>
        <end position="286"/>
    </location>
    <ligand>
        <name>ATP</name>
        <dbReference type="ChEBI" id="CHEBI:30616"/>
    </ligand>
</feature>
<keyword evidence="11" id="KW-1185">Reference proteome</keyword>
<comment type="function">
    <text evidence="8">Catalyzes the attachment of glycine to tRNA(Gly).</text>
</comment>
<dbReference type="InterPro" id="IPR022961">
    <property type="entry name" value="Gly_tRNA_ligase_bac"/>
</dbReference>
<dbReference type="FunFam" id="3.40.50.800:FF:000002">
    <property type="entry name" value="Glycine--tRNA ligase"/>
    <property type="match status" value="1"/>
</dbReference>
<feature type="binding site" evidence="8">
    <location>
        <begin position="329"/>
        <end position="332"/>
    </location>
    <ligand>
        <name>ATP</name>
        <dbReference type="ChEBI" id="CHEBI:30616"/>
    </ligand>
</feature>
<comment type="similarity">
    <text evidence="1 8">Belongs to the class-II aminoacyl-tRNA synthetase family.</text>
</comment>
<dbReference type="NCBIfam" id="TIGR00389">
    <property type="entry name" value="glyS_dimeric"/>
    <property type="match status" value="1"/>
</dbReference>
<sequence>MALDFEKLIAHLKAQGFIFQGSEIYGGLANSWDYGPLGAELKYKLKNQWWNFFVRRNKYNIGIDTSIILNTNVWKASGHLGNFNDPLIDCKNCKSRFRADKLIEEKFPNVNAGTFSNEELENYIKKNNIKCPKCNEITFTNIRQFDLMFKTFQGPIEDDTAKVYLRPETAQGIFVQYKNTQRSLRKKLPFGVGQIGKSFRNEITPGNFIFRTREFEQMELEFFFSPNDKYNWFDHWLNEVNEFLMNELKINKNNYVIREHDKDELSHYSNKTVDIEYNFPFGRGELWGIAHRSNFDLSQHQKFSGEDLSYLDPETNEKYIPNVIEPSVGVERLMLALLCDVFYEEKINENDTRTILKLPIKLAPFLVAVLPLQKKQSSFSINLFENLLKNFDATYDETGNIGKRYRRQDAIGTPFCITVDFDTELDNSVTIRDRDTMNQDRVAIKDINLYLYNKINN</sequence>
<evidence type="ECO:0000256" key="3">
    <source>
        <dbReference type="ARBA" id="ARBA00022598"/>
    </source>
</evidence>
<evidence type="ECO:0000256" key="2">
    <source>
        <dbReference type="ARBA" id="ARBA00022490"/>
    </source>
</evidence>
<dbReference type="STRING" id="216942.SLITO_v1c02940"/>
<evidence type="ECO:0000259" key="9">
    <source>
        <dbReference type="PROSITE" id="PS50862"/>
    </source>
</evidence>
<evidence type="ECO:0000256" key="4">
    <source>
        <dbReference type="ARBA" id="ARBA00022741"/>
    </source>
</evidence>
<dbReference type="GO" id="GO:0006426">
    <property type="term" value="P:glycyl-tRNA aminoacylation"/>
    <property type="evidence" value="ECO:0007669"/>
    <property type="project" value="UniProtKB-UniRule"/>
</dbReference>
<evidence type="ECO:0000313" key="11">
    <source>
        <dbReference type="Proteomes" id="UP000067476"/>
    </source>
</evidence>
<dbReference type="EC" id="6.1.1.14" evidence="8"/>
<feature type="binding site" evidence="8">
    <location>
        <begin position="210"/>
        <end position="215"/>
    </location>
    <ligand>
        <name>ATP</name>
        <dbReference type="ChEBI" id="CHEBI:30616"/>
    </ligand>
</feature>
<dbReference type="GO" id="GO:0004081">
    <property type="term" value="F:bis(5'-nucleosyl)-tetraphosphatase (asymmetrical) activity"/>
    <property type="evidence" value="ECO:0007669"/>
    <property type="project" value="UniProtKB-ARBA"/>
</dbReference>
<evidence type="ECO:0000256" key="6">
    <source>
        <dbReference type="ARBA" id="ARBA00022917"/>
    </source>
</evidence>
<dbReference type="InterPro" id="IPR006195">
    <property type="entry name" value="aa-tRNA-synth_II"/>
</dbReference>
<dbReference type="EMBL" id="CP012357">
    <property type="protein sequence ID" value="AKX33949.1"/>
    <property type="molecule type" value="Genomic_DNA"/>
</dbReference>
<dbReference type="PRINTS" id="PR01043">
    <property type="entry name" value="TRNASYNTHGLY"/>
</dbReference>
<dbReference type="GO" id="GO:0005829">
    <property type="term" value="C:cytosol"/>
    <property type="evidence" value="ECO:0007669"/>
    <property type="project" value="UniProtKB-ARBA"/>
</dbReference>
<dbReference type="AlphaFoldDB" id="A0A0K1W0V0"/>
<dbReference type="InterPro" id="IPR033731">
    <property type="entry name" value="GlyRS-like_core"/>
</dbReference>
<evidence type="ECO:0000256" key="8">
    <source>
        <dbReference type="HAMAP-Rule" id="MF_00253"/>
    </source>
</evidence>
<dbReference type="PATRIC" id="fig|216942.3.peg.297"/>
<evidence type="ECO:0000313" key="10">
    <source>
        <dbReference type="EMBL" id="AKX33949.1"/>
    </source>
</evidence>
<feature type="binding site" evidence="8">
    <location>
        <position position="98"/>
    </location>
    <ligand>
        <name>substrate</name>
    </ligand>
</feature>